<dbReference type="EMBL" id="MVHG01000011">
    <property type="protein sequence ID" value="ORA18307.1"/>
    <property type="molecule type" value="Genomic_DNA"/>
</dbReference>
<dbReference type="AlphaFoldDB" id="A0A1W9ZLK9"/>
<keyword evidence="2" id="KW-1185">Reference proteome</keyword>
<comment type="caution">
    <text evidence="1">The sequence shown here is derived from an EMBL/GenBank/DDBJ whole genome shotgun (WGS) entry which is preliminary data.</text>
</comment>
<dbReference type="InterPro" id="IPR058915">
    <property type="entry name" value="AcrVA2-like"/>
</dbReference>
<proteinExistence type="predicted"/>
<gene>
    <name evidence="1" type="ORF">BST14_07145</name>
</gene>
<protein>
    <submittedName>
        <fullName evidence="1">Uncharacterized protein</fullName>
    </submittedName>
</protein>
<dbReference type="Pfam" id="PF26125">
    <property type="entry name" value="AcrVA2-like"/>
    <property type="match status" value="1"/>
</dbReference>
<evidence type="ECO:0000313" key="2">
    <source>
        <dbReference type="Proteomes" id="UP000192707"/>
    </source>
</evidence>
<organism evidence="1 2">
    <name type="scientific">Mycobacterium arosiense ATCC BAA-1401 = DSM 45069</name>
    <dbReference type="NCBI Taxonomy" id="1265311"/>
    <lineage>
        <taxon>Bacteria</taxon>
        <taxon>Bacillati</taxon>
        <taxon>Actinomycetota</taxon>
        <taxon>Actinomycetes</taxon>
        <taxon>Mycobacteriales</taxon>
        <taxon>Mycobacteriaceae</taxon>
        <taxon>Mycobacterium</taxon>
        <taxon>Mycobacterium avium complex (MAC)</taxon>
    </lineage>
</organism>
<accession>A0A1W9ZLK9</accession>
<sequence length="371" mass="40721">MREDGGVVKKKGRDLRTKRHIKVDDAAAVIAAFQWWANRPPARNPATQWAQDVAGMIFEKWSDSPVVLRVDDEFAGALINAKTDVELVPDWLTRFPFDAVAYSLATPLSLHDGRRMCHYLGMVVAGTVSQYRNLTGSGPTPAVGNMKLRGADGRGVLTGYTNIPAAQGVRCMWVYKEEGDPTPQVQSVTFPLRGDLAAATTLADLVRVQIQGAHEAGNSNGEELPVLIPLSLSLLLYSAAGDPEIDWPPAEQISRPQQIRRAEIGNLGWRTGAALRQYRRQAGERTGDVGIAGWRLPPHIRIAHWHRVRVAERDESGNVTGNRLGAEGIDWHYELRWYPPTPVNADGGIAPAVRDLNLGRSCSPINDANLR</sequence>
<evidence type="ECO:0000313" key="1">
    <source>
        <dbReference type="EMBL" id="ORA18307.1"/>
    </source>
</evidence>
<dbReference type="Proteomes" id="UP000192707">
    <property type="component" value="Unassembled WGS sequence"/>
</dbReference>
<name>A0A1W9ZLK9_MYCAI</name>
<reference evidence="1 2" key="1">
    <citation type="submission" date="2016-12" db="EMBL/GenBank/DDBJ databases">
        <title>The new phylogeny of genus Mycobacterium.</title>
        <authorList>
            <person name="Tortoli E."/>
            <person name="Trovato A."/>
            <person name="Cirillo D.M."/>
        </authorList>
    </citation>
    <scope>NUCLEOTIDE SEQUENCE [LARGE SCALE GENOMIC DNA]</scope>
    <source>
        <strain evidence="1 2">DSM 45069</strain>
    </source>
</reference>